<evidence type="ECO:0000313" key="1">
    <source>
        <dbReference type="EMBL" id="AGY47443.1"/>
    </source>
</evidence>
<dbReference type="OrthoDB" id="31207at10239"/>
<dbReference type="KEGG" id="vg:17960102"/>
<organismHost>
    <name type="scientific">Bacillus subtilis</name>
    <dbReference type="NCBI Taxonomy" id="1423"/>
</organismHost>
<protein>
    <submittedName>
        <fullName evidence="1">Uncharacterized protein</fullName>
    </submittedName>
</protein>
<name>U5PY90_BPGRA</name>
<dbReference type="RefSeq" id="YP_008771544.1">
    <property type="nucleotide sequence ID" value="NC_022771.1"/>
</dbReference>
<dbReference type="GeneID" id="17960102"/>
<keyword evidence="2" id="KW-1185">Reference proteome</keyword>
<dbReference type="EMBL" id="KF669652">
    <property type="protein sequence ID" value="AGY47443.1"/>
    <property type="molecule type" value="Genomic_DNA"/>
</dbReference>
<organism evidence="1 2">
    <name type="scientific">Bacillus phage Grass</name>
    <dbReference type="NCBI Taxonomy" id="1406785"/>
    <lineage>
        <taxon>Viruses</taxon>
        <taxon>Duplodnaviria</taxon>
        <taxon>Heunggongvirae</taxon>
        <taxon>Uroviricota</taxon>
        <taxon>Caudoviricetes</taxon>
        <taxon>Herelleviridae</taxon>
        <taxon>Bastillevirinae</taxon>
        <taxon>Nitunavirus</taxon>
        <taxon>Nitunavirus grass</taxon>
    </lineage>
</organism>
<gene>
    <name evidence="1" type="ORF">Grass_178</name>
</gene>
<reference evidence="1 2" key="1">
    <citation type="journal article" date="2013" name="Genome Announc.">
        <title>Complete Genome of Bacillus subtilis Myophage Grass.</title>
        <authorList>
            <person name="Miller S.Y."/>
            <person name="Colquhoun J.M."/>
            <person name="Perl A.L."/>
            <person name="Chamakura K.R."/>
            <person name="Kuty Everett G.F."/>
        </authorList>
    </citation>
    <scope>NUCLEOTIDE SEQUENCE [LARGE SCALE GENOMIC DNA]</scope>
</reference>
<sequence>MTNTLDKQLMLKRLRYVAEKLREYESKHPEQEAYILGGLQVVTDLEYQIRNGLYDAEVGKGHLIGCQTGRFSSSEPNLSAEPKSDPLVVNGHVLYTKEDFKDMIGEELESSYTAHLVLDGGLAICKICGEGEAGLDNPCKPKEDSV</sequence>
<proteinExistence type="predicted"/>
<accession>U5PY90</accession>
<dbReference type="Proteomes" id="UP000017648">
    <property type="component" value="Segment"/>
</dbReference>
<evidence type="ECO:0000313" key="2">
    <source>
        <dbReference type="Proteomes" id="UP000017648"/>
    </source>
</evidence>